<gene>
    <name evidence="1" type="ORF">QFC20_005682</name>
</gene>
<name>A0ACC2VK24_9TREE</name>
<dbReference type="Proteomes" id="UP001230649">
    <property type="component" value="Unassembled WGS sequence"/>
</dbReference>
<evidence type="ECO:0000313" key="2">
    <source>
        <dbReference type="Proteomes" id="UP001230649"/>
    </source>
</evidence>
<keyword evidence="2" id="KW-1185">Reference proteome</keyword>
<proteinExistence type="predicted"/>
<reference evidence="1" key="1">
    <citation type="submission" date="2023-04" db="EMBL/GenBank/DDBJ databases">
        <title>Draft Genome sequencing of Naganishia species isolated from polar environments using Oxford Nanopore Technology.</title>
        <authorList>
            <person name="Leo P."/>
            <person name="Venkateswaran K."/>
        </authorList>
    </citation>
    <scope>NUCLEOTIDE SEQUENCE</scope>
    <source>
        <strain evidence="1">MNA-CCFEE 5262</strain>
    </source>
</reference>
<sequence length="408" mass="47443">MATPNPPSSAPSDLDIERFETITYQQFQRNAANLNRPFIVGPALTEAWPCIRKWRQIPGNDSQIHEHLNLTALREYAHHTVQVADCSTRRYNEFDRTERRLGEVLDLWERENENSRKLYVKDWHQALLLEKNGGKQDYIYTTSDIFKDDWMTHHALTLDPPDDYRFTYVGPKGTFTPLHRDVYGSYSWSSNIIGRKHWWLVPPGHTDIFRIRKGSEDMVFDIRDLGEDVWKEKVKVVVQEAGETIFVPSGWYHQVENLDFCISINQNFASSHIMPTIYHNLLQSQARVEEAIDDVKIMLRDHAAKQSGIESGAVNDDVREWEVEWLEQVQSLLEMDAGWGLRGFWAMVAYNLQNPPVDASLRPSDDYVHAKLRPLVEDFRHRREYAVLEDLRRLVDDVALIVGAHSST</sequence>
<dbReference type="EMBL" id="JASBWS010000083">
    <property type="protein sequence ID" value="KAJ9099471.1"/>
    <property type="molecule type" value="Genomic_DNA"/>
</dbReference>
<organism evidence="1 2">
    <name type="scientific">Naganishia adeliensis</name>
    <dbReference type="NCBI Taxonomy" id="92952"/>
    <lineage>
        <taxon>Eukaryota</taxon>
        <taxon>Fungi</taxon>
        <taxon>Dikarya</taxon>
        <taxon>Basidiomycota</taxon>
        <taxon>Agaricomycotina</taxon>
        <taxon>Tremellomycetes</taxon>
        <taxon>Filobasidiales</taxon>
        <taxon>Filobasidiaceae</taxon>
        <taxon>Naganishia</taxon>
    </lineage>
</organism>
<comment type="caution">
    <text evidence="1">The sequence shown here is derived from an EMBL/GenBank/DDBJ whole genome shotgun (WGS) entry which is preliminary data.</text>
</comment>
<accession>A0ACC2VK24</accession>
<evidence type="ECO:0000313" key="1">
    <source>
        <dbReference type="EMBL" id="KAJ9099471.1"/>
    </source>
</evidence>
<protein>
    <submittedName>
        <fullName evidence="1">Uncharacterized protein</fullName>
    </submittedName>
</protein>